<gene>
    <name evidence="2" type="ORF">PR048_030163</name>
</gene>
<dbReference type="EMBL" id="JARBHB010000014">
    <property type="protein sequence ID" value="KAJ8868624.1"/>
    <property type="molecule type" value="Genomic_DNA"/>
</dbReference>
<feature type="non-terminal residue" evidence="2">
    <location>
        <position position="771"/>
    </location>
</feature>
<sequence length="771" mass="85738">MQLVYNVRLDITLPRSTEKLLELNEGETIVIREGCQRRDHEVRRRARETVLHFSEECDGETHRLLSVEEVDMVPFVERTTTCHRLPCEVKTSSPDETGEEHGWVFKKKRSVYREQPIAAGWCEEGHEAHGGYHGMNVNNRDRAGAMSAKRRADEKNRLNSERHRQLAAVDIAGLEVCSIADSSPRPHHKTACRARAEQHNWIRRTATVYGRYSPTIVQAPKLVAQGWELLKSSCWVYLGYNFDVAKKKLRKFGVSENLENNYELAISSRTGGGGGVAERGSARPPPRRSGFNPRPGHSGYSHVGIVPDDAVGRRVLSGNSNFPPPPLRRCSILTSITLIGSQDLDVKSCPNLFTQFTHSRTESIWETHNYFCIYANKSYVTPAATSIPVTPLRGRGVLDRRTSPACLHSRCVDECEISPSSFPPTPPNPTTGVAPSEYELRHVWVTPLPLPRRQQQQPVLPTWRALSPDLRLRPEKVGSCGNNNTRSRAGPGQRPLGREVDGITRGQRTTLGPGGRGGRDIIVHRASCGNGEGGNGDPTGFRSGRPDTATAPCTARRGYLPGYHAPAINMAEWLASSPPTKATRIQSRILACGDRDGRYRWSACFLGDLPFLPPFHSGAAPFSRQSPSSALKTSLLRAAQMHSLTRHKISGCRSLVHVVFGPSWRTLAQSLPSTVTPDNQCAVYIGIFAHETVESSLQVIELPNFPGVYQWQKWVKCTIRIFMPTAGSEYLVLRRRVIDLLALCLRAGKFGKPLFGHAKLQRDTRGYRLFT</sequence>
<protein>
    <submittedName>
        <fullName evidence="2">Uncharacterized protein</fullName>
    </submittedName>
</protein>
<name>A0ABQ9G858_9NEOP</name>
<evidence type="ECO:0000313" key="2">
    <source>
        <dbReference type="EMBL" id="KAJ8868624.1"/>
    </source>
</evidence>
<comment type="caution">
    <text evidence="2">The sequence shown here is derived from an EMBL/GenBank/DDBJ whole genome shotgun (WGS) entry which is preliminary data.</text>
</comment>
<dbReference type="Proteomes" id="UP001159363">
    <property type="component" value="Chromosome 13"/>
</dbReference>
<proteinExistence type="predicted"/>
<feature type="region of interest" description="Disordered" evidence="1">
    <location>
        <begin position="474"/>
        <end position="552"/>
    </location>
</feature>
<accession>A0ABQ9G858</accession>
<evidence type="ECO:0000313" key="3">
    <source>
        <dbReference type="Proteomes" id="UP001159363"/>
    </source>
</evidence>
<feature type="region of interest" description="Disordered" evidence="1">
    <location>
        <begin position="269"/>
        <end position="298"/>
    </location>
</feature>
<reference evidence="2 3" key="1">
    <citation type="submission" date="2023-02" db="EMBL/GenBank/DDBJ databases">
        <title>LHISI_Scaffold_Assembly.</title>
        <authorList>
            <person name="Stuart O.P."/>
            <person name="Cleave R."/>
            <person name="Magrath M.J.L."/>
            <person name="Mikheyev A.S."/>
        </authorList>
    </citation>
    <scope>NUCLEOTIDE SEQUENCE [LARGE SCALE GENOMIC DNA]</scope>
    <source>
        <strain evidence="2">Daus_M_001</strain>
        <tissue evidence="2">Leg muscle</tissue>
    </source>
</reference>
<organism evidence="2 3">
    <name type="scientific">Dryococelus australis</name>
    <dbReference type="NCBI Taxonomy" id="614101"/>
    <lineage>
        <taxon>Eukaryota</taxon>
        <taxon>Metazoa</taxon>
        <taxon>Ecdysozoa</taxon>
        <taxon>Arthropoda</taxon>
        <taxon>Hexapoda</taxon>
        <taxon>Insecta</taxon>
        <taxon>Pterygota</taxon>
        <taxon>Neoptera</taxon>
        <taxon>Polyneoptera</taxon>
        <taxon>Phasmatodea</taxon>
        <taxon>Verophasmatodea</taxon>
        <taxon>Anareolatae</taxon>
        <taxon>Phasmatidae</taxon>
        <taxon>Eurycanthinae</taxon>
        <taxon>Dryococelus</taxon>
    </lineage>
</organism>
<keyword evidence="3" id="KW-1185">Reference proteome</keyword>
<evidence type="ECO:0000256" key="1">
    <source>
        <dbReference type="SAM" id="MobiDB-lite"/>
    </source>
</evidence>